<name>A0ABY5KRP3_9CELL</name>
<dbReference type="EMBL" id="CP101987">
    <property type="protein sequence ID" value="UUI71857.1"/>
    <property type="molecule type" value="Genomic_DNA"/>
</dbReference>
<feature type="region of interest" description="Disordered" evidence="1">
    <location>
        <begin position="457"/>
        <end position="479"/>
    </location>
</feature>
<dbReference type="RefSeq" id="WP_227576891.1">
    <property type="nucleotide sequence ID" value="NZ_CP101987.1"/>
</dbReference>
<accession>A0ABY5KRP3</accession>
<feature type="domain" description="Integrase catalytic" evidence="2">
    <location>
        <begin position="268"/>
        <end position="529"/>
    </location>
</feature>
<evidence type="ECO:0000313" key="4">
    <source>
        <dbReference type="Proteomes" id="UP001316384"/>
    </source>
</evidence>
<dbReference type="PROSITE" id="PS50994">
    <property type="entry name" value="INTEGRASE"/>
    <property type="match status" value="1"/>
</dbReference>
<dbReference type="InterPro" id="IPR001584">
    <property type="entry name" value="Integrase_cat-core"/>
</dbReference>
<dbReference type="Gene3D" id="3.30.420.10">
    <property type="entry name" value="Ribonuclease H-like superfamily/Ribonuclease H"/>
    <property type="match status" value="1"/>
</dbReference>
<protein>
    <recommendedName>
        <fullName evidence="2">Integrase catalytic domain-containing protein</fullName>
    </recommendedName>
</protein>
<dbReference type="InterPro" id="IPR036397">
    <property type="entry name" value="RNaseH_sf"/>
</dbReference>
<feature type="region of interest" description="Disordered" evidence="1">
    <location>
        <begin position="707"/>
        <end position="741"/>
    </location>
</feature>
<reference evidence="3 4" key="1">
    <citation type="submission" date="2022-07" db="EMBL/GenBank/DDBJ databases">
        <title>Novel species in genus cellulomonas.</title>
        <authorList>
            <person name="Ye L."/>
        </authorList>
    </citation>
    <scope>NUCLEOTIDE SEQUENCE [LARGE SCALE GENOMIC DNA]</scope>
    <source>
        <strain evidence="4">zg-B89</strain>
    </source>
</reference>
<dbReference type="SUPFAM" id="SSF53098">
    <property type="entry name" value="Ribonuclease H-like"/>
    <property type="match status" value="1"/>
</dbReference>
<organism evidence="3 4">
    <name type="scientific">Cellulomonas xiejunii</name>
    <dbReference type="NCBI Taxonomy" id="2968083"/>
    <lineage>
        <taxon>Bacteria</taxon>
        <taxon>Bacillati</taxon>
        <taxon>Actinomycetota</taxon>
        <taxon>Actinomycetes</taxon>
        <taxon>Micrococcales</taxon>
        <taxon>Cellulomonadaceae</taxon>
        <taxon>Cellulomonas</taxon>
    </lineage>
</organism>
<proteinExistence type="predicted"/>
<gene>
    <name evidence="3" type="ORF">NP048_19055</name>
</gene>
<evidence type="ECO:0000313" key="3">
    <source>
        <dbReference type="EMBL" id="UUI71857.1"/>
    </source>
</evidence>
<evidence type="ECO:0000259" key="2">
    <source>
        <dbReference type="PROSITE" id="PS50994"/>
    </source>
</evidence>
<evidence type="ECO:0000256" key="1">
    <source>
        <dbReference type="SAM" id="MobiDB-lite"/>
    </source>
</evidence>
<sequence length="741" mass="82143">MSENRIEISVGDMVLTDDGTAVVLHLDRTGVQLRDVRGSVHDVSWLDLTNIDPVAPSPGTKDPAALRSFAEAWGRLSTEARDEAMFRLGVVLEVVTGFRHGHPQLALPGEPSTAFDPASGLSVTARCERMAALLRHESSTSRIGDRDFSKTSGRLLLLWVNAWSRDGLIGLVDGRRAKTVEVFSTIPLAWRQAAHEVVSQFDGDVSTVSFREVRRRIHARLRELGHEVEAPQRASGRYVSHLMSRRGATTRAQRSNKLRGVAGSQSYPAMIPGQVVAIDVTRADVMVWCPDRNGACSVEIITAICLATRAILALRVVPMSADAHDAAMLMYDVMRPFSMLVDGTTVTDWAWAGVPQQIEFYADAPDAHPSCSGVEVTCPRTCRSARVAPGLQGEHMVPGVRPAAVRADHGSIFVSQVFRDLLGRFGVDAAYSRTRRPIDNGILERWHETVQRGLQQLPGYKGRNPSQRGRTVGLPGSHRDEPLLTAHELERFLRRWVALDYHRTPHSGLHRPGAERVDLTPIELFDALLKLSGRLHVPQRPDLIYDFLPQRWGTVGPAGVEFADLVYDSQHLNGLRAVPVGTFRPEDRAMPFVYDPHDVTRVWFRHPETRRIVEVPWRKAHLTQAPLTEVLAQHVRSEVRRRPGGTFLSATAIEDEIVKELGSLVDGVVPKDWKKRVSAARLRFESSRRDHTEADVAMTVAEVVAAAPAPVPEPSTGDDDLGIWADSWPFRPPEPSDPDSW</sequence>
<keyword evidence="4" id="KW-1185">Reference proteome</keyword>
<dbReference type="Proteomes" id="UP001316384">
    <property type="component" value="Chromosome"/>
</dbReference>
<dbReference type="InterPro" id="IPR012337">
    <property type="entry name" value="RNaseH-like_sf"/>
</dbReference>